<name>A0ABV6LT87_9BACI</name>
<dbReference type="EMBL" id="JBHLTP010000013">
    <property type="protein sequence ID" value="MFC0525607.1"/>
    <property type="molecule type" value="Genomic_DNA"/>
</dbReference>
<evidence type="ECO:0000313" key="2">
    <source>
        <dbReference type="EMBL" id="MFC0525607.1"/>
    </source>
</evidence>
<evidence type="ECO:0000313" key="3">
    <source>
        <dbReference type="Proteomes" id="UP001589836"/>
    </source>
</evidence>
<feature type="domain" description="DinB-like" evidence="1">
    <location>
        <begin position="9"/>
        <end position="147"/>
    </location>
</feature>
<dbReference type="RefSeq" id="WP_377351057.1">
    <property type="nucleotide sequence ID" value="NZ_JBHLTP010000013.1"/>
</dbReference>
<dbReference type="Gene3D" id="1.20.120.450">
    <property type="entry name" value="dinb family like domain"/>
    <property type="match status" value="1"/>
</dbReference>
<evidence type="ECO:0000259" key="1">
    <source>
        <dbReference type="Pfam" id="PF12867"/>
    </source>
</evidence>
<organism evidence="2 3">
    <name type="scientific">Pontibacillus salicampi</name>
    <dbReference type="NCBI Taxonomy" id="1449801"/>
    <lineage>
        <taxon>Bacteria</taxon>
        <taxon>Bacillati</taxon>
        <taxon>Bacillota</taxon>
        <taxon>Bacilli</taxon>
        <taxon>Bacillales</taxon>
        <taxon>Bacillaceae</taxon>
        <taxon>Pontibacillus</taxon>
    </lineage>
</organism>
<accession>A0ABV6LT87</accession>
<gene>
    <name evidence="2" type="ORF">ACFFGV_18650</name>
</gene>
<dbReference type="InterPro" id="IPR034660">
    <property type="entry name" value="DinB/YfiT-like"/>
</dbReference>
<dbReference type="Pfam" id="PF12867">
    <property type="entry name" value="DinB_2"/>
    <property type="match status" value="1"/>
</dbReference>
<proteinExistence type="predicted"/>
<comment type="caution">
    <text evidence="2">The sequence shown here is derived from an EMBL/GenBank/DDBJ whole genome shotgun (WGS) entry which is preliminary data.</text>
</comment>
<reference evidence="2 3" key="1">
    <citation type="submission" date="2024-09" db="EMBL/GenBank/DDBJ databases">
        <authorList>
            <person name="Sun Q."/>
            <person name="Mori K."/>
        </authorList>
    </citation>
    <scope>NUCLEOTIDE SEQUENCE [LARGE SCALE GENOMIC DNA]</scope>
    <source>
        <strain evidence="2 3">NCAIM B.02529</strain>
    </source>
</reference>
<keyword evidence="3" id="KW-1185">Reference proteome</keyword>
<protein>
    <submittedName>
        <fullName evidence="2">DinB family protein</fullName>
    </submittedName>
</protein>
<dbReference type="Proteomes" id="UP001589836">
    <property type="component" value="Unassembled WGS sequence"/>
</dbReference>
<sequence length="156" mass="17908">MKDEVVLAQFEFGRNAILKEAAEVTEEIADIVPTGLSNSLRWQMGHVLLSTEQLLFYFSGESMEVEEGYNELFASGTRPADWNKDAPSVEQLHRQLKEQMTRIRSTFEGRLDEEIEKPFQAGALELHTIGELLLFVLFHESEHRGIMKVMKEELHS</sequence>
<dbReference type="InterPro" id="IPR024775">
    <property type="entry name" value="DinB-like"/>
</dbReference>
<dbReference type="SUPFAM" id="SSF109854">
    <property type="entry name" value="DinB/YfiT-like putative metalloenzymes"/>
    <property type="match status" value="1"/>
</dbReference>